<sequence>MLYCLIFSMVKSQVESDTFNSGLHNICGTYQFQDARARIAYPSAIFKPFFEKTITALENDIISKHMYGRKKIKTAVD</sequence>
<proteinExistence type="predicted"/>
<dbReference type="EMBL" id="GBXM01072336">
    <property type="protein sequence ID" value="JAH36241.1"/>
    <property type="molecule type" value="Transcribed_RNA"/>
</dbReference>
<reference evidence="1" key="2">
    <citation type="journal article" date="2015" name="Fish Shellfish Immunol.">
        <title>Early steps in the European eel (Anguilla anguilla)-Vibrio vulnificus interaction in the gills: Role of the RtxA13 toxin.</title>
        <authorList>
            <person name="Callol A."/>
            <person name="Pajuelo D."/>
            <person name="Ebbesson L."/>
            <person name="Teles M."/>
            <person name="MacKenzie S."/>
            <person name="Amaro C."/>
        </authorList>
    </citation>
    <scope>NUCLEOTIDE SEQUENCE</scope>
</reference>
<name>A0A0E9S4R3_ANGAN</name>
<protein>
    <submittedName>
        <fullName evidence="1">Uncharacterized protein</fullName>
    </submittedName>
</protein>
<organism evidence="1">
    <name type="scientific">Anguilla anguilla</name>
    <name type="common">European freshwater eel</name>
    <name type="synonym">Muraena anguilla</name>
    <dbReference type="NCBI Taxonomy" id="7936"/>
    <lineage>
        <taxon>Eukaryota</taxon>
        <taxon>Metazoa</taxon>
        <taxon>Chordata</taxon>
        <taxon>Craniata</taxon>
        <taxon>Vertebrata</taxon>
        <taxon>Euteleostomi</taxon>
        <taxon>Actinopterygii</taxon>
        <taxon>Neopterygii</taxon>
        <taxon>Teleostei</taxon>
        <taxon>Anguilliformes</taxon>
        <taxon>Anguillidae</taxon>
        <taxon>Anguilla</taxon>
    </lineage>
</organism>
<accession>A0A0E9S4R3</accession>
<reference evidence="1" key="1">
    <citation type="submission" date="2014-11" db="EMBL/GenBank/DDBJ databases">
        <authorList>
            <person name="Amaro Gonzalez C."/>
        </authorList>
    </citation>
    <scope>NUCLEOTIDE SEQUENCE</scope>
</reference>
<dbReference type="AlphaFoldDB" id="A0A0E9S4R3"/>
<evidence type="ECO:0000313" key="1">
    <source>
        <dbReference type="EMBL" id="JAH36241.1"/>
    </source>
</evidence>